<reference evidence="6 7" key="1">
    <citation type="journal article" date="2023" name="Int. J. Syst. Evol. Microbiol.">
        <title>Streptococcus sciuri sp. nov., Staphylococcus marylandisciuri sp. nov. and Staphylococcus americanisciuri sp. nov., isolated from faeces of eastern grey squirrel (Sciurus carolinensis).</title>
        <authorList>
            <person name="Volokhov D.V."/>
            <person name="Zagorodnyaya T.A."/>
            <person name="Furtak V.A."/>
            <person name="Nattanmai G."/>
            <person name="Randall L."/>
            <person name="Jose S."/>
            <person name="Gao Y."/>
            <person name="Eisenberg T."/>
            <person name="Delmonte P."/>
            <person name="Blom J."/>
            <person name="Mitchell K.K."/>
        </authorList>
    </citation>
    <scope>NUCLEOTIDE SEQUENCE [LARGE SCALE GENOMIC DNA]</scope>
    <source>
        <strain evidence="6 7">SQ8-PEA</strain>
    </source>
</reference>
<dbReference type="SUPFAM" id="SSF55120">
    <property type="entry name" value="Pseudouridine synthase"/>
    <property type="match status" value="1"/>
</dbReference>
<dbReference type="Pfam" id="PF00849">
    <property type="entry name" value="PseudoU_synth_2"/>
    <property type="match status" value="1"/>
</dbReference>
<gene>
    <name evidence="6" type="ORF">N9R04_04585</name>
</gene>
<evidence type="ECO:0000259" key="5">
    <source>
        <dbReference type="Pfam" id="PF00849"/>
    </source>
</evidence>
<proteinExistence type="predicted"/>
<sequence>MHFSYLVEEETLLRHFLQRQLYSKKTLSAIKRNGALLVNGQKVTVRYQLSIGDKLEVYLPKETYSSYLIPHVQPLNILYEDDYFIIVSKPNNQNCAPSREHPHASLIEQVIGYLQQRGSQVVPHIVTRLDRHTLGIVIFAKHGFIHHLMSYAQMQKWYYVICYGHIFNDFTISAPIARADNSIIRREVRTDGKPAVTKLELINRSQAYSLCRAQLITGRTHQLRVHFAYIGHPIVGDDLYEGKHHNYKSQLLRCVEVQFIHPITKKEIVIKDKYQSIETIFNMV</sequence>
<dbReference type="PANTHER" id="PTHR21600">
    <property type="entry name" value="MITOCHONDRIAL RNA PSEUDOURIDINE SYNTHASE"/>
    <property type="match status" value="1"/>
</dbReference>
<dbReference type="PROSITE" id="PS50889">
    <property type="entry name" value="S4"/>
    <property type="match status" value="1"/>
</dbReference>
<evidence type="ECO:0000256" key="1">
    <source>
        <dbReference type="ARBA" id="ARBA00000073"/>
    </source>
</evidence>
<protein>
    <recommendedName>
        <fullName evidence="2">RNA pseudouridylate synthase</fullName>
    </recommendedName>
    <alternativeName>
        <fullName evidence="3">RNA-uridine isomerase</fullName>
    </alternativeName>
</protein>
<evidence type="ECO:0000256" key="4">
    <source>
        <dbReference type="PROSITE-ProRule" id="PRU00182"/>
    </source>
</evidence>
<organism evidence="6 7">
    <name type="scientific">Staphylococcus marylandisciuri</name>
    <dbReference type="NCBI Taxonomy" id="2981529"/>
    <lineage>
        <taxon>Bacteria</taxon>
        <taxon>Bacillati</taxon>
        <taxon>Bacillota</taxon>
        <taxon>Bacilli</taxon>
        <taxon>Bacillales</taxon>
        <taxon>Staphylococcaceae</taxon>
        <taxon>Staphylococcus</taxon>
    </lineage>
</organism>
<evidence type="ECO:0000313" key="6">
    <source>
        <dbReference type="EMBL" id="MCU5745998.1"/>
    </source>
</evidence>
<feature type="domain" description="Pseudouridine synthase RsuA/RluA-like" evidence="5">
    <location>
        <begin position="83"/>
        <end position="228"/>
    </location>
</feature>
<dbReference type="Proteomes" id="UP001209553">
    <property type="component" value="Unassembled WGS sequence"/>
</dbReference>
<comment type="caution">
    <text evidence="6">The sequence shown here is derived from an EMBL/GenBank/DDBJ whole genome shotgun (WGS) entry which is preliminary data.</text>
</comment>
<keyword evidence="7" id="KW-1185">Reference proteome</keyword>
<dbReference type="CDD" id="cd02869">
    <property type="entry name" value="PseudoU_synth_RluA_like"/>
    <property type="match status" value="1"/>
</dbReference>
<comment type="catalytic activity">
    <reaction evidence="1">
        <text>a uridine in RNA = a pseudouridine in RNA</text>
        <dbReference type="Rhea" id="RHEA:48348"/>
        <dbReference type="Rhea" id="RHEA-COMP:12068"/>
        <dbReference type="Rhea" id="RHEA-COMP:12069"/>
        <dbReference type="ChEBI" id="CHEBI:65314"/>
        <dbReference type="ChEBI" id="CHEBI:65315"/>
    </reaction>
</comment>
<name>A0ABT2QPU0_9STAP</name>
<dbReference type="Gene3D" id="3.30.2350.10">
    <property type="entry name" value="Pseudouridine synthase"/>
    <property type="match status" value="1"/>
</dbReference>
<evidence type="ECO:0000256" key="3">
    <source>
        <dbReference type="ARBA" id="ARBA00033164"/>
    </source>
</evidence>
<dbReference type="InterPro" id="IPR020103">
    <property type="entry name" value="PsdUridine_synth_cat_dom_sf"/>
</dbReference>
<accession>A0ABT2QPU0</accession>
<dbReference type="InterPro" id="IPR006145">
    <property type="entry name" value="PsdUridine_synth_RsuA/RluA"/>
</dbReference>
<keyword evidence="4" id="KW-0694">RNA-binding</keyword>
<dbReference type="EMBL" id="JAOPKZ010000006">
    <property type="protein sequence ID" value="MCU5745998.1"/>
    <property type="molecule type" value="Genomic_DNA"/>
</dbReference>
<dbReference type="PANTHER" id="PTHR21600:SF35">
    <property type="entry name" value="PSEUDOURIDINE SYNTHASE"/>
    <property type="match status" value="1"/>
</dbReference>
<evidence type="ECO:0000313" key="7">
    <source>
        <dbReference type="Proteomes" id="UP001209553"/>
    </source>
</evidence>
<dbReference type="RefSeq" id="WP_262855418.1">
    <property type="nucleotide sequence ID" value="NZ_JAOPKZ010000006.1"/>
</dbReference>
<dbReference type="InterPro" id="IPR050188">
    <property type="entry name" value="RluA_PseudoU_synthase"/>
</dbReference>
<evidence type="ECO:0000256" key="2">
    <source>
        <dbReference type="ARBA" id="ARBA00031870"/>
    </source>
</evidence>